<name>A1IGH0_9SAUR</name>
<evidence type="ECO:0000256" key="2">
    <source>
        <dbReference type="ARBA" id="ARBA00007012"/>
    </source>
</evidence>
<evidence type="ECO:0000256" key="10">
    <source>
        <dbReference type="ARBA" id="ARBA00022982"/>
    </source>
</evidence>
<evidence type="ECO:0000256" key="9">
    <source>
        <dbReference type="ARBA" id="ARBA00022967"/>
    </source>
</evidence>
<dbReference type="InterPro" id="IPR003917">
    <property type="entry name" value="NADH_UbQ_OxRdtase_chain2"/>
</dbReference>
<dbReference type="CTD" id="4536"/>
<feature type="transmembrane region" description="Helical" evidence="17">
    <location>
        <begin position="96"/>
        <end position="115"/>
    </location>
</feature>
<feature type="transmembrane region" description="Helical" evidence="17">
    <location>
        <begin position="236"/>
        <end position="255"/>
    </location>
</feature>
<dbReference type="AlphaFoldDB" id="A1IGH0"/>
<evidence type="ECO:0000256" key="14">
    <source>
        <dbReference type="ARBA" id="ARBA00023128"/>
    </source>
</evidence>
<feature type="domain" description="NADH:quinone oxidoreductase/Mrp antiporter transmembrane" evidence="18">
    <location>
        <begin position="23"/>
        <end position="284"/>
    </location>
</feature>
<evidence type="ECO:0000313" key="20">
    <source>
        <dbReference type="EMBL" id="BAF43980.1"/>
    </source>
</evidence>
<evidence type="ECO:0000256" key="5">
    <source>
        <dbReference type="ARBA" id="ARBA00022448"/>
    </source>
</evidence>
<sequence>MSPITQSLILSSLAAGTIITMSSQSWITIWAGLELNTLAILPIISKNHHPRATEATTKYFLTQAAASAMILMASTLNAWHTGQWDITQLTTSPAPTLLTMALAMKLGLAPTHFWLPEVLQGTTLMTALLITTWQKLAPMAVLMMAHNNLQPSLLLMLGLASALWGGWAGLNQTQLRKIMAYSSIAHLGWIIAAASMSPPITLLMLWVYILLTTAMFTSMATLYLKTVKDLSTAWTLSPGLVALLLLTLLSLAGLPPLTGFLPKWLILQELTTHRLTAIAALFAAFSLLSLYFYLRLSYTSAITLHPTPTPTKNKWRQSRHKYTKLISPLTPINTAAIPLIPTML</sequence>
<keyword evidence="15 17" id="KW-0472">Membrane</keyword>
<dbReference type="InterPro" id="IPR010933">
    <property type="entry name" value="NADH_DH_su2_C"/>
</dbReference>
<keyword evidence="14 17" id="KW-0496">Mitochondrion</keyword>
<dbReference type="GO" id="GO:0008137">
    <property type="term" value="F:NADH dehydrogenase (ubiquinone) activity"/>
    <property type="evidence" value="ECO:0007669"/>
    <property type="project" value="UniProtKB-EC"/>
</dbReference>
<gene>
    <name evidence="20" type="primary">ND2</name>
</gene>
<dbReference type="GeneID" id="4674736"/>
<keyword evidence="12 17" id="KW-0520">NAD</keyword>
<keyword evidence="7 17" id="KW-0812">Transmembrane</keyword>
<evidence type="ECO:0000256" key="15">
    <source>
        <dbReference type="ARBA" id="ARBA00023136"/>
    </source>
</evidence>
<keyword evidence="8 17" id="KW-0999">Mitochondrion inner membrane</keyword>
<evidence type="ECO:0000256" key="17">
    <source>
        <dbReference type="RuleBase" id="RU003403"/>
    </source>
</evidence>
<feature type="transmembrane region" description="Helical" evidence="17">
    <location>
        <begin position="203"/>
        <end position="224"/>
    </location>
</feature>
<comment type="function">
    <text evidence="17">Core subunit of the mitochondrial membrane respiratory chain NADH dehydrogenase (Complex I) which catalyzes electron transfer from NADH through the respiratory chain, using ubiquinone as an electron acceptor. Essential for the catalytic activity and assembly of complex I.</text>
</comment>
<protein>
    <recommendedName>
        <fullName evidence="4 17">NADH-ubiquinone oxidoreductase chain 2</fullName>
        <ecNumber evidence="3 17">7.1.1.2</ecNumber>
    </recommendedName>
</protein>
<evidence type="ECO:0000256" key="11">
    <source>
        <dbReference type="ARBA" id="ARBA00022989"/>
    </source>
</evidence>
<dbReference type="PRINTS" id="PR01436">
    <property type="entry name" value="NADHDHGNASE2"/>
</dbReference>
<evidence type="ECO:0000256" key="4">
    <source>
        <dbReference type="ARBA" id="ARBA00021008"/>
    </source>
</evidence>
<dbReference type="InterPro" id="IPR001750">
    <property type="entry name" value="ND/Mrp_TM"/>
</dbReference>
<evidence type="ECO:0000259" key="18">
    <source>
        <dbReference type="Pfam" id="PF00361"/>
    </source>
</evidence>
<evidence type="ECO:0000256" key="7">
    <source>
        <dbReference type="ARBA" id="ARBA00022692"/>
    </source>
</evidence>
<feature type="transmembrane region" description="Helical" evidence="17">
    <location>
        <begin position="56"/>
        <end position="76"/>
    </location>
</feature>
<dbReference type="GO" id="GO:0006120">
    <property type="term" value="P:mitochondrial electron transport, NADH to ubiquinone"/>
    <property type="evidence" value="ECO:0007669"/>
    <property type="project" value="InterPro"/>
</dbReference>
<dbReference type="InterPro" id="IPR050175">
    <property type="entry name" value="Complex_I_Subunit_2"/>
</dbReference>
<organism evidence="20">
    <name type="scientific">Lepidophyma flavimaculatum</name>
    <name type="common">yellow-spotted night lizard</name>
    <dbReference type="NCBI Taxonomy" id="264485"/>
    <lineage>
        <taxon>Eukaryota</taxon>
        <taxon>Metazoa</taxon>
        <taxon>Chordata</taxon>
        <taxon>Craniata</taxon>
        <taxon>Vertebrata</taxon>
        <taxon>Euteleostomi</taxon>
        <taxon>Lepidosauria</taxon>
        <taxon>Squamata</taxon>
        <taxon>Bifurcata</taxon>
        <taxon>Unidentata</taxon>
        <taxon>Scinciformata</taxon>
        <taxon>Xantusiidae</taxon>
        <taxon>Xantusiinae</taxon>
        <taxon>Lepidophyma</taxon>
    </lineage>
</organism>
<keyword evidence="11 17" id="KW-1133">Transmembrane helix</keyword>
<evidence type="ECO:0000256" key="6">
    <source>
        <dbReference type="ARBA" id="ARBA00022660"/>
    </source>
</evidence>
<evidence type="ECO:0000256" key="3">
    <source>
        <dbReference type="ARBA" id="ARBA00012944"/>
    </source>
</evidence>
<comment type="similarity">
    <text evidence="2 17">Belongs to the complex I subunit 2 family.</text>
</comment>
<dbReference type="EC" id="7.1.1.2" evidence="3 17"/>
<dbReference type="Pfam" id="PF06444">
    <property type="entry name" value="NADH_dehy_S2_C"/>
    <property type="match status" value="1"/>
</dbReference>
<keyword evidence="9 17" id="KW-1278">Translocase</keyword>
<dbReference type="GO" id="GO:0005743">
    <property type="term" value="C:mitochondrial inner membrane"/>
    <property type="evidence" value="ECO:0007669"/>
    <property type="project" value="UniProtKB-SubCell"/>
</dbReference>
<keyword evidence="5" id="KW-0813">Transport</keyword>
<dbReference type="RefSeq" id="YP_980192.1">
    <property type="nucleotide sequence ID" value="NC_008775.1"/>
</dbReference>
<feature type="transmembrane region" description="Helical" evidence="17">
    <location>
        <begin position="178"/>
        <end position="197"/>
    </location>
</feature>
<evidence type="ECO:0000256" key="13">
    <source>
        <dbReference type="ARBA" id="ARBA00023075"/>
    </source>
</evidence>
<evidence type="ECO:0000259" key="19">
    <source>
        <dbReference type="Pfam" id="PF06444"/>
    </source>
</evidence>
<dbReference type="EMBL" id="AB162908">
    <property type="protein sequence ID" value="BAF43980.1"/>
    <property type="molecule type" value="Genomic_DNA"/>
</dbReference>
<keyword evidence="10 17" id="KW-0249">Electron transport</keyword>
<evidence type="ECO:0000256" key="16">
    <source>
        <dbReference type="ARBA" id="ARBA00049551"/>
    </source>
</evidence>
<evidence type="ECO:0000256" key="12">
    <source>
        <dbReference type="ARBA" id="ARBA00023027"/>
    </source>
</evidence>
<comment type="subcellular location">
    <subcellularLocation>
        <location evidence="1 17">Mitochondrion inner membrane</location>
        <topology evidence="1 17">Multi-pass membrane protein</topology>
    </subcellularLocation>
</comment>
<evidence type="ECO:0000256" key="8">
    <source>
        <dbReference type="ARBA" id="ARBA00022792"/>
    </source>
</evidence>
<reference evidence="20" key="1">
    <citation type="journal article" date="2007" name="Gene">
        <title>Mitochondrial genomes from major lizard families suggest their phylogenetic relationships and ancient radiations.</title>
        <authorList>
            <person name="Kumazawa Y."/>
        </authorList>
    </citation>
    <scope>NUCLEOTIDE SEQUENCE</scope>
</reference>
<dbReference type="PANTHER" id="PTHR46552">
    <property type="entry name" value="NADH-UBIQUINONE OXIDOREDUCTASE CHAIN 2"/>
    <property type="match status" value="1"/>
</dbReference>
<keyword evidence="13 17" id="KW-0830">Ubiquinone</keyword>
<feature type="transmembrane region" description="Helical" evidence="17">
    <location>
        <begin position="275"/>
        <end position="294"/>
    </location>
</feature>
<dbReference type="Pfam" id="PF00361">
    <property type="entry name" value="Proton_antipo_M"/>
    <property type="match status" value="1"/>
</dbReference>
<geneLocation type="mitochondrion" evidence="20"/>
<accession>A1IGH0</accession>
<comment type="catalytic activity">
    <reaction evidence="16 17">
        <text>a ubiquinone + NADH + 5 H(+)(in) = a ubiquinol + NAD(+) + 4 H(+)(out)</text>
        <dbReference type="Rhea" id="RHEA:29091"/>
        <dbReference type="Rhea" id="RHEA-COMP:9565"/>
        <dbReference type="Rhea" id="RHEA-COMP:9566"/>
        <dbReference type="ChEBI" id="CHEBI:15378"/>
        <dbReference type="ChEBI" id="CHEBI:16389"/>
        <dbReference type="ChEBI" id="CHEBI:17976"/>
        <dbReference type="ChEBI" id="CHEBI:57540"/>
        <dbReference type="ChEBI" id="CHEBI:57945"/>
        <dbReference type="EC" id="7.1.1.2"/>
    </reaction>
</comment>
<proteinExistence type="inferred from homology"/>
<feature type="transmembrane region" description="Helical" evidence="17">
    <location>
        <begin position="152"/>
        <end position="171"/>
    </location>
</feature>
<feature type="domain" description="NADH dehydrogenase subunit 2 C-terminal" evidence="19">
    <location>
        <begin position="290"/>
        <end position="344"/>
    </location>
</feature>
<dbReference type="PANTHER" id="PTHR46552:SF1">
    <property type="entry name" value="NADH-UBIQUINONE OXIDOREDUCTASE CHAIN 2"/>
    <property type="match status" value="1"/>
</dbReference>
<evidence type="ECO:0000256" key="1">
    <source>
        <dbReference type="ARBA" id="ARBA00004448"/>
    </source>
</evidence>
<keyword evidence="6 17" id="KW-0679">Respiratory chain</keyword>